<comment type="caution">
    <text evidence="10">The sequence shown here is derived from an EMBL/GenBank/DDBJ whole genome shotgun (WGS) entry which is preliminary data.</text>
</comment>
<dbReference type="InterPro" id="IPR000235">
    <property type="entry name" value="Ribosomal_uS7"/>
</dbReference>
<dbReference type="Proteomes" id="UP001175271">
    <property type="component" value="Unassembled WGS sequence"/>
</dbReference>
<feature type="domain" description="Small ribosomal subunit protein uS7" evidence="9">
    <location>
        <begin position="67"/>
        <end position="215"/>
    </location>
</feature>
<evidence type="ECO:0000256" key="1">
    <source>
        <dbReference type="ARBA" id="ARBA00007151"/>
    </source>
</evidence>
<evidence type="ECO:0000259" key="9">
    <source>
        <dbReference type="Pfam" id="PF00177"/>
    </source>
</evidence>
<dbReference type="FunFam" id="1.10.455.10:FF:000009">
    <property type="entry name" value="Ribosomal protein S7"/>
    <property type="match status" value="1"/>
</dbReference>
<evidence type="ECO:0000256" key="7">
    <source>
        <dbReference type="ARBA" id="ARBA00062683"/>
    </source>
</evidence>
<evidence type="ECO:0000313" key="10">
    <source>
        <dbReference type="EMBL" id="KAK0407401.1"/>
    </source>
</evidence>
<dbReference type="InterPro" id="IPR036823">
    <property type="entry name" value="Ribosomal_uS7_dom_sf"/>
</dbReference>
<keyword evidence="4 8" id="KW-0687">Ribonucleoprotein</keyword>
<dbReference type="Pfam" id="PF00177">
    <property type="entry name" value="Ribosomal_S7"/>
    <property type="match status" value="1"/>
</dbReference>
<dbReference type="InterPro" id="IPR023798">
    <property type="entry name" value="Ribosomal_uS7_dom"/>
</dbReference>
<dbReference type="GO" id="GO:0003735">
    <property type="term" value="F:structural constituent of ribosome"/>
    <property type="evidence" value="ECO:0007669"/>
    <property type="project" value="InterPro"/>
</dbReference>
<dbReference type="EMBL" id="JAUCMV010000004">
    <property type="protein sequence ID" value="KAK0407401.1"/>
    <property type="molecule type" value="Genomic_DNA"/>
</dbReference>
<evidence type="ECO:0000256" key="6">
    <source>
        <dbReference type="ARBA" id="ARBA00041309"/>
    </source>
</evidence>
<keyword evidence="3" id="KW-0496">Mitochondrion</keyword>
<evidence type="ECO:0000256" key="3">
    <source>
        <dbReference type="ARBA" id="ARBA00023128"/>
    </source>
</evidence>
<dbReference type="GO" id="GO:0005840">
    <property type="term" value="C:ribosome"/>
    <property type="evidence" value="ECO:0007669"/>
    <property type="project" value="UniProtKB-KW"/>
</dbReference>
<dbReference type="SUPFAM" id="SSF47973">
    <property type="entry name" value="Ribosomal protein S7"/>
    <property type="match status" value="1"/>
</dbReference>
<gene>
    <name evidence="10" type="ORF">QR680_019178</name>
</gene>
<dbReference type="AlphaFoldDB" id="A0AA39LRG5"/>
<keyword evidence="11" id="KW-1185">Reference proteome</keyword>
<reference evidence="10" key="1">
    <citation type="submission" date="2023-06" db="EMBL/GenBank/DDBJ databases">
        <title>Genomic analysis of the entomopathogenic nematode Steinernema hermaphroditum.</title>
        <authorList>
            <person name="Schwarz E.M."/>
            <person name="Heppert J.K."/>
            <person name="Baniya A."/>
            <person name="Schwartz H.T."/>
            <person name="Tan C.-H."/>
            <person name="Antoshechkin I."/>
            <person name="Sternberg P.W."/>
            <person name="Goodrich-Blair H."/>
            <person name="Dillman A.R."/>
        </authorList>
    </citation>
    <scope>NUCLEOTIDE SEQUENCE</scope>
    <source>
        <strain evidence="10">PS9179</strain>
        <tissue evidence="10">Whole animal</tissue>
    </source>
</reference>
<dbReference type="GO" id="GO:0003723">
    <property type="term" value="F:RNA binding"/>
    <property type="evidence" value="ECO:0007669"/>
    <property type="project" value="InterPro"/>
</dbReference>
<evidence type="ECO:0000256" key="2">
    <source>
        <dbReference type="ARBA" id="ARBA00022980"/>
    </source>
</evidence>
<evidence type="ECO:0000256" key="8">
    <source>
        <dbReference type="RuleBase" id="RU003619"/>
    </source>
</evidence>
<protein>
    <recommendedName>
        <fullName evidence="5">Small ribosomal subunit protein uS7m</fullName>
    </recommendedName>
    <alternativeName>
        <fullName evidence="6">28S ribosomal protein S7, mitochondrial</fullName>
    </alternativeName>
</protein>
<evidence type="ECO:0000256" key="4">
    <source>
        <dbReference type="ARBA" id="ARBA00023274"/>
    </source>
</evidence>
<organism evidence="10 11">
    <name type="scientific">Steinernema hermaphroditum</name>
    <dbReference type="NCBI Taxonomy" id="289476"/>
    <lineage>
        <taxon>Eukaryota</taxon>
        <taxon>Metazoa</taxon>
        <taxon>Ecdysozoa</taxon>
        <taxon>Nematoda</taxon>
        <taxon>Chromadorea</taxon>
        <taxon>Rhabditida</taxon>
        <taxon>Tylenchina</taxon>
        <taxon>Panagrolaimomorpha</taxon>
        <taxon>Strongyloidoidea</taxon>
        <taxon>Steinernematidae</taxon>
        <taxon>Steinernema</taxon>
    </lineage>
</organism>
<comment type="similarity">
    <text evidence="1 8">Belongs to the universal ribosomal protein uS7 family.</text>
</comment>
<dbReference type="PROSITE" id="PS00052">
    <property type="entry name" value="RIBOSOMAL_S7"/>
    <property type="match status" value="1"/>
</dbReference>
<dbReference type="InterPro" id="IPR020606">
    <property type="entry name" value="Ribosomal_uS7_CS"/>
</dbReference>
<proteinExistence type="inferred from homology"/>
<evidence type="ECO:0000256" key="5">
    <source>
        <dbReference type="ARBA" id="ARBA00039306"/>
    </source>
</evidence>
<evidence type="ECO:0000313" key="11">
    <source>
        <dbReference type="Proteomes" id="UP001175271"/>
    </source>
</evidence>
<keyword evidence="2 8" id="KW-0689">Ribosomal protein</keyword>
<dbReference type="Gene3D" id="1.10.455.10">
    <property type="entry name" value="Ribosomal protein S7 domain"/>
    <property type="match status" value="1"/>
</dbReference>
<dbReference type="GO" id="GO:1990904">
    <property type="term" value="C:ribonucleoprotein complex"/>
    <property type="evidence" value="ECO:0007669"/>
    <property type="project" value="UniProtKB-KW"/>
</dbReference>
<dbReference type="PANTHER" id="PTHR11205">
    <property type="entry name" value="RIBOSOMAL PROTEIN S7"/>
    <property type="match status" value="1"/>
</dbReference>
<name>A0AA39LRG5_9BILA</name>
<comment type="subunit">
    <text evidence="7">Component of the mitochondrial ribosome small subunit (28S) which comprises a 12S rRNA and about 30 distinct proteins.</text>
</comment>
<accession>A0AA39LRG5</accession>
<sequence>MLASCFRAAFSANSVRFLSTSAVHFDRYDPKLFTDPTVSIDALSEPLELDDPRNFLFIKALKSDQSPVFYRDHVVDKLVRVFMKDGKKEITRSIVLSALEIVKRRQYKAWLRAKTDEEKEQIELDAFAIANKALLNCRPLMKLLGVTRGGTTYKVPFPIPEAEAEFRAMKMMRDICRQKARKGETSSADILATELLAASKNEGLTIQAKQELHKLLKMPLYRDDCASAKMRSSGSTCICARITSIQPTIVIEDKSGSCVLDTFPSDSIAEAKSLVMNIAGTSQDAPTGPTDRIVDLNAAIDVLVEQSRVKKSENELPKIDHMKEVLEGLQFHHFRRIIAAEFSKESKSPRIPQNLWLGKLHKVIFGILHTKHLPAEHTDMCFSIAHGAFQLVGSAWFTEDLRLLPLFAALLTVQLRLLLHTPSEVNEEKLVCCVELMEGLIDLVENHDDVDDLVATHIGAHLHEAIEFSIEFLSVSSDDLPLNAKATLFRIVCCYLSVGGHSLFPKEKLISVKRSLKQILESGDIPTLREMFEPLESALPEA</sequence>
<dbReference type="GO" id="GO:0006412">
    <property type="term" value="P:translation"/>
    <property type="evidence" value="ECO:0007669"/>
    <property type="project" value="InterPro"/>
</dbReference>